<dbReference type="Proteomes" id="UP000014760">
    <property type="component" value="Unassembled WGS sequence"/>
</dbReference>
<keyword evidence="6 9" id="KW-1015">Disulfide bond</keyword>
<evidence type="ECO:0008006" key="13">
    <source>
        <dbReference type="Google" id="ProtNLM"/>
    </source>
</evidence>
<accession>R7U212</accession>
<dbReference type="InterPro" id="IPR036055">
    <property type="entry name" value="LDL_receptor-like_sf"/>
</dbReference>
<dbReference type="EMBL" id="AMQN01009725">
    <property type="status" value="NOT_ANNOTATED_CDS"/>
    <property type="molecule type" value="Genomic_DNA"/>
</dbReference>
<evidence type="ECO:0000256" key="6">
    <source>
        <dbReference type="ARBA" id="ARBA00023157"/>
    </source>
</evidence>
<protein>
    <recommendedName>
        <fullName evidence="13">EB domain-containing protein</fullName>
    </recommendedName>
</protein>
<proteinExistence type="predicted"/>
<keyword evidence="7" id="KW-0675">Receptor</keyword>
<dbReference type="HOGENOM" id="CLU_085098_3_0_1"/>
<dbReference type="FunFam" id="4.10.400.10:FF:000105">
    <property type="entry name" value="Lipophorin receptor 1, isoform K"/>
    <property type="match status" value="1"/>
</dbReference>
<dbReference type="GO" id="GO:0006898">
    <property type="term" value="P:receptor-mediated endocytosis"/>
    <property type="evidence" value="ECO:0007669"/>
    <property type="project" value="TreeGrafter"/>
</dbReference>
<evidence type="ECO:0000256" key="7">
    <source>
        <dbReference type="ARBA" id="ARBA00023170"/>
    </source>
</evidence>
<dbReference type="OrthoDB" id="6051778at2759"/>
<feature type="disulfide bond" evidence="9">
    <location>
        <begin position="20"/>
        <end position="35"/>
    </location>
</feature>
<dbReference type="GO" id="GO:0042562">
    <property type="term" value="F:hormone binding"/>
    <property type="evidence" value="ECO:0007669"/>
    <property type="project" value="TreeGrafter"/>
</dbReference>
<feature type="disulfide bond" evidence="9">
    <location>
        <begin position="8"/>
        <end position="26"/>
    </location>
</feature>
<name>R7U212_CAPTE</name>
<reference evidence="10 12" key="2">
    <citation type="journal article" date="2013" name="Nature">
        <title>Insights into bilaterian evolution from three spiralian genomes.</title>
        <authorList>
            <person name="Simakov O."/>
            <person name="Marletaz F."/>
            <person name="Cho S.J."/>
            <person name="Edsinger-Gonzales E."/>
            <person name="Havlak P."/>
            <person name="Hellsten U."/>
            <person name="Kuo D.H."/>
            <person name="Larsson T."/>
            <person name="Lv J."/>
            <person name="Arendt D."/>
            <person name="Savage R."/>
            <person name="Osoegawa K."/>
            <person name="de Jong P."/>
            <person name="Grimwood J."/>
            <person name="Chapman J.A."/>
            <person name="Shapiro H."/>
            <person name="Aerts A."/>
            <person name="Otillar R.P."/>
            <person name="Terry A.Y."/>
            <person name="Boore J.L."/>
            <person name="Grigoriev I.V."/>
            <person name="Lindberg D.R."/>
            <person name="Seaver E.C."/>
            <person name="Weisblat D.A."/>
            <person name="Putnam N.H."/>
            <person name="Rokhsar D.S."/>
        </authorList>
    </citation>
    <scope>NUCLEOTIDE SEQUENCE</scope>
    <source>
        <strain evidence="10 12">I ESC-2004</strain>
    </source>
</reference>
<gene>
    <name evidence="10" type="ORF">CAPTEDRAFT_69159</name>
</gene>
<dbReference type="GO" id="GO:0016324">
    <property type="term" value="C:apical plasma membrane"/>
    <property type="evidence" value="ECO:0007669"/>
    <property type="project" value="TreeGrafter"/>
</dbReference>
<dbReference type="PANTHER" id="PTHR22722">
    <property type="entry name" value="LOW-DENSITY LIPOPROTEIN RECEPTOR-RELATED PROTEIN 2-RELATED"/>
    <property type="match status" value="1"/>
</dbReference>
<reference evidence="12" key="1">
    <citation type="submission" date="2012-12" db="EMBL/GenBank/DDBJ databases">
        <authorList>
            <person name="Hellsten U."/>
            <person name="Grimwood J."/>
            <person name="Chapman J.A."/>
            <person name="Shapiro H."/>
            <person name="Aerts A."/>
            <person name="Otillar R.P."/>
            <person name="Terry A.Y."/>
            <person name="Boore J.L."/>
            <person name="Simakov O."/>
            <person name="Marletaz F."/>
            <person name="Cho S.-J."/>
            <person name="Edsinger-Gonzales E."/>
            <person name="Havlak P."/>
            <person name="Kuo D.-H."/>
            <person name="Larsson T."/>
            <person name="Lv J."/>
            <person name="Arendt D."/>
            <person name="Savage R."/>
            <person name="Osoegawa K."/>
            <person name="de Jong P."/>
            <person name="Lindberg D.R."/>
            <person name="Seaver E.C."/>
            <person name="Weisblat D.A."/>
            <person name="Putnam N.H."/>
            <person name="Grigoriev I.V."/>
            <person name="Rokhsar D.S."/>
        </authorList>
    </citation>
    <scope>NUCLEOTIDE SEQUENCE</scope>
    <source>
        <strain evidence="12">I ESC-2004</strain>
    </source>
</reference>
<keyword evidence="5" id="KW-0472">Membrane</keyword>
<comment type="subcellular location">
    <subcellularLocation>
        <location evidence="1">Membrane</location>
        <topology evidence="1">Single-pass membrane protein</topology>
    </subcellularLocation>
</comment>
<dbReference type="PANTHER" id="PTHR22722:SF14">
    <property type="entry name" value="MEGALIN, ISOFORM A"/>
    <property type="match status" value="1"/>
</dbReference>
<dbReference type="SMART" id="SM00192">
    <property type="entry name" value="LDLa"/>
    <property type="match status" value="2"/>
</dbReference>
<keyword evidence="8" id="KW-0325">Glycoprotein</keyword>
<dbReference type="EnsemblMetazoa" id="CapteT69159">
    <property type="protein sequence ID" value="CapteP69159"/>
    <property type="gene ID" value="CapteG69159"/>
</dbReference>
<dbReference type="Pfam" id="PF00057">
    <property type="entry name" value="Ldl_recept_a"/>
    <property type="match status" value="2"/>
</dbReference>
<keyword evidence="12" id="KW-1185">Reference proteome</keyword>
<keyword evidence="2" id="KW-0812">Transmembrane</keyword>
<evidence type="ECO:0000256" key="2">
    <source>
        <dbReference type="ARBA" id="ARBA00022692"/>
    </source>
</evidence>
<dbReference type="EMBL" id="KB306072">
    <property type="protein sequence ID" value="ELU00375.1"/>
    <property type="molecule type" value="Genomic_DNA"/>
</dbReference>
<evidence type="ECO:0000313" key="11">
    <source>
        <dbReference type="EnsemblMetazoa" id="CapteP69159"/>
    </source>
</evidence>
<dbReference type="PROSITE" id="PS01209">
    <property type="entry name" value="LDLRA_1"/>
    <property type="match status" value="1"/>
</dbReference>
<dbReference type="SUPFAM" id="SSF57424">
    <property type="entry name" value="LDL receptor-like module"/>
    <property type="match status" value="2"/>
</dbReference>
<dbReference type="OMA" id="QICISSQ"/>
<feature type="disulfide bond" evidence="9">
    <location>
        <begin position="67"/>
        <end position="82"/>
    </location>
</feature>
<dbReference type="GO" id="GO:0043235">
    <property type="term" value="C:receptor complex"/>
    <property type="evidence" value="ECO:0007669"/>
    <property type="project" value="TreeGrafter"/>
</dbReference>
<dbReference type="InterPro" id="IPR023415">
    <property type="entry name" value="LDLR_class-A_CS"/>
</dbReference>
<keyword evidence="3" id="KW-0677">Repeat</keyword>
<dbReference type="InterPro" id="IPR051221">
    <property type="entry name" value="LDLR-related"/>
</dbReference>
<dbReference type="PROSITE" id="PS50068">
    <property type="entry name" value="LDLRA_2"/>
    <property type="match status" value="2"/>
</dbReference>
<feature type="non-terminal residue" evidence="10">
    <location>
        <position position="86"/>
    </location>
</feature>
<comment type="caution">
    <text evidence="9">Lacks conserved residue(s) required for the propagation of feature annotation.</text>
</comment>
<evidence type="ECO:0000313" key="10">
    <source>
        <dbReference type="EMBL" id="ELU00375.1"/>
    </source>
</evidence>
<dbReference type="Gene3D" id="4.10.400.10">
    <property type="entry name" value="Low-density Lipoprotein Receptor"/>
    <property type="match status" value="2"/>
</dbReference>
<sequence length="86" mass="9504">CPPGNFECENGICISTLKRCDRTVDCENGFDEMNCAYSHSCDGHICSSGECTYTCHMAYCISMSKVCDGIPDCPHQDDEMECETLV</sequence>
<evidence type="ECO:0000313" key="12">
    <source>
        <dbReference type="Proteomes" id="UP000014760"/>
    </source>
</evidence>
<dbReference type="AlphaFoldDB" id="R7U212"/>
<dbReference type="CDD" id="cd00112">
    <property type="entry name" value="LDLa"/>
    <property type="match status" value="2"/>
</dbReference>
<evidence type="ECO:0000256" key="3">
    <source>
        <dbReference type="ARBA" id="ARBA00022737"/>
    </source>
</evidence>
<reference evidence="11" key="3">
    <citation type="submission" date="2015-06" db="UniProtKB">
        <authorList>
            <consortium name="EnsemblMetazoa"/>
        </authorList>
    </citation>
    <scope>IDENTIFICATION</scope>
</reference>
<feature type="non-terminal residue" evidence="10">
    <location>
        <position position="1"/>
    </location>
</feature>
<evidence type="ECO:0000256" key="4">
    <source>
        <dbReference type="ARBA" id="ARBA00022989"/>
    </source>
</evidence>
<feature type="disulfide bond" evidence="9">
    <location>
        <begin position="1"/>
        <end position="13"/>
    </location>
</feature>
<evidence type="ECO:0000256" key="8">
    <source>
        <dbReference type="ARBA" id="ARBA00023180"/>
    </source>
</evidence>
<keyword evidence="4" id="KW-1133">Transmembrane helix</keyword>
<evidence type="ECO:0000256" key="1">
    <source>
        <dbReference type="ARBA" id="ARBA00004167"/>
    </source>
</evidence>
<dbReference type="InterPro" id="IPR002172">
    <property type="entry name" value="LDrepeatLR_classA_rpt"/>
</dbReference>
<dbReference type="STRING" id="283909.R7U212"/>
<evidence type="ECO:0000256" key="9">
    <source>
        <dbReference type="PROSITE-ProRule" id="PRU00124"/>
    </source>
</evidence>
<organism evidence="10">
    <name type="scientific">Capitella teleta</name>
    <name type="common">Polychaete worm</name>
    <dbReference type="NCBI Taxonomy" id="283909"/>
    <lineage>
        <taxon>Eukaryota</taxon>
        <taxon>Metazoa</taxon>
        <taxon>Spiralia</taxon>
        <taxon>Lophotrochozoa</taxon>
        <taxon>Annelida</taxon>
        <taxon>Polychaeta</taxon>
        <taxon>Sedentaria</taxon>
        <taxon>Scolecida</taxon>
        <taxon>Capitellidae</taxon>
        <taxon>Capitella</taxon>
    </lineage>
</organism>
<evidence type="ECO:0000256" key="5">
    <source>
        <dbReference type="ARBA" id="ARBA00023136"/>
    </source>
</evidence>
<feature type="disulfide bond" evidence="9">
    <location>
        <begin position="55"/>
        <end position="73"/>
    </location>
</feature>
<dbReference type="PRINTS" id="PR00261">
    <property type="entry name" value="LDLRECEPTOR"/>
</dbReference>